<dbReference type="AlphaFoldDB" id="A0A4U0WQM6"/>
<organism evidence="2 3">
    <name type="scientific">Friedmanniomyces simplex</name>
    <dbReference type="NCBI Taxonomy" id="329884"/>
    <lineage>
        <taxon>Eukaryota</taxon>
        <taxon>Fungi</taxon>
        <taxon>Dikarya</taxon>
        <taxon>Ascomycota</taxon>
        <taxon>Pezizomycotina</taxon>
        <taxon>Dothideomycetes</taxon>
        <taxon>Dothideomycetidae</taxon>
        <taxon>Mycosphaerellales</taxon>
        <taxon>Teratosphaeriaceae</taxon>
        <taxon>Friedmanniomyces</taxon>
    </lineage>
</organism>
<accession>A0A4U0WQM6</accession>
<gene>
    <name evidence="2" type="ORF">B0A55_09013</name>
</gene>
<keyword evidence="3" id="KW-1185">Reference proteome</keyword>
<reference evidence="2 3" key="1">
    <citation type="submission" date="2017-03" db="EMBL/GenBank/DDBJ databases">
        <title>Genomes of endolithic fungi from Antarctica.</title>
        <authorList>
            <person name="Coleine C."/>
            <person name="Masonjones S."/>
            <person name="Stajich J.E."/>
        </authorList>
    </citation>
    <scope>NUCLEOTIDE SEQUENCE [LARGE SCALE GENOMIC DNA]</scope>
    <source>
        <strain evidence="2 3">CCFEE 5184</strain>
    </source>
</reference>
<feature type="chain" id="PRO_5020266038" evidence="1">
    <location>
        <begin position="21"/>
        <end position="104"/>
    </location>
</feature>
<dbReference type="Proteomes" id="UP000309340">
    <property type="component" value="Unassembled WGS sequence"/>
</dbReference>
<proteinExistence type="predicted"/>
<dbReference type="EMBL" id="NAJQ01000758">
    <property type="protein sequence ID" value="TKA65207.1"/>
    <property type="molecule type" value="Genomic_DNA"/>
</dbReference>
<evidence type="ECO:0000313" key="2">
    <source>
        <dbReference type="EMBL" id="TKA65207.1"/>
    </source>
</evidence>
<protein>
    <submittedName>
        <fullName evidence="2">Uncharacterized protein</fullName>
    </submittedName>
</protein>
<evidence type="ECO:0000256" key="1">
    <source>
        <dbReference type="SAM" id="SignalP"/>
    </source>
</evidence>
<sequence>MTKLAPIHAFAVSAPLTALAVELDPDPVKPRRRKVLLLTAPEVCPASSVPFEVPLAAARVPFRSTADDQEEYAEAEADAQAEEIDVMFADAPAAAVADVHAPDE</sequence>
<evidence type="ECO:0000313" key="3">
    <source>
        <dbReference type="Proteomes" id="UP000309340"/>
    </source>
</evidence>
<feature type="signal peptide" evidence="1">
    <location>
        <begin position="1"/>
        <end position="20"/>
    </location>
</feature>
<name>A0A4U0WQM6_9PEZI</name>
<keyword evidence="1" id="KW-0732">Signal</keyword>
<comment type="caution">
    <text evidence="2">The sequence shown here is derived from an EMBL/GenBank/DDBJ whole genome shotgun (WGS) entry which is preliminary data.</text>
</comment>